<dbReference type="InterPro" id="IPR036264">
    <property type="entry name" value="Bact_exopeptidase_dim_dom"/>
</dbReference>
<feature type="domain" description="Peptidase M20 dimerisation" evidence="5">
    <location>
        <begin position="175"/>
        <end position="277"/>
    </location>
</feature>
<dbReference type="InterPro" id="IPR002933">
    <property type="entry name" value="Peptidase_M20"/>
</dbReference>
<keyword evidence="4" id="KW-0862">Zinc</keyword>
<dbReference type="Pfam" id="PF07687">
    <property type="entry name" value="M20_dimer"/>
    <property type="match status" value="1"/>
</dbReference>
<reference evidence="7" key="1">
    <citation type="submission" date="2014-11" db="EMBL/GenBank/DDBJ databases">
        <authorList>
            <person name="Hornung B.V."/>
        </authorList>
    </citation>
    <scope>NUCLEOTIDE SEQUENCE</scope>
    <source>
        <strain evidence="7">INE</strain>
    </source>
</reference>
<dbReference type="AlphaFoldDB" id="A0A8S0W7M2"/>
<evidence type="ECO:0000313" key="6">
    <source>
        <dbReference type="EMBL" id="CAA7600929.1"/>
    </source>
</evidence>
<keyword evidence="8" id="KW-1185">Reference proteome</keyword>
<protein>
    <submittedName>
        <fullName evidence="7">Peptidase M20</fullName>
    </submittedName>
    <submittedName>
        <fullName evidence="6">Peptidase dimerisation domain protein</fullName>
        <ecNumber evidence="6">3.-.-.-</ecNumber>
    </submittedName>
</protein>
<gene>
    <name evidence="6" type="ORF">DEACI_1582</name>
    <name evidence="7" type="ORF">DEACI_3396</name>
</gene>
<dbReference type="Proteomes" id="UP001071230">
    <property type="component" value="Unassembled WGS sequence"/>
</dbReference>
<evidence type="ECO:0000256" key="2">
    <source>
        <dbReference type="ARBA" id="ARBA00022723"/>
    </source>
</evidence>
<dbReference type="Gene3D" id="3.30.70.360">
    <property type="match status" value="1"/>
</dbReference>
<dbReference type="EMBL" id="LR746496">
    <property type="protein sequence ID" value="CAA7600929.1"/>
    <property type="molecule type" value="Genomic_DNA"/>
</dbReference>
<sequence>MLSMLAEGRRRDVVNLCQELIRVQSYSGAESAIADKVRLIAIELGYDDVFIDEYGSIVGIIKGRRRGKSILFDGHLDVVPVPDATKWKYGPFSGVIHDGKIFGRGASDMKGALAAMLAAAAFFASDTKRNFKGEICVAGVVQEECFEGIASRQIGEKLRPDYVVIGEASELNLNIGQRGRAEIVIETYGKPAHSANPEAGINAVYKMTKLVEQIRKLRVPQHEILGPGIMELTDIKSSPYPGSSVVPDYCRVTFDRRLLVGEDKKSVLQPVHDLVQEMRSLDPDLDAHANYAIGHETCYTGRPIEGERFFPGWLMETQDEFVQMALRGMKEAGLSPRLSHYSFCTNGSYYAGEAGIKTIGVGPSREDLAHTVDEYIEIEQVLKAVEAYYGILKSVLEPAGDA</sequence>
<dbReference type="Pfam" id="PF01546">
    <property type="entry name" value="Peptidase_M20"/>
    <property type="match status" value="1"/>
</dbReference>
<evidence type="ECO:0000256" key="1">
    <source>
        <dbReference type="ARBA" id="ARBA00001947"/>
    </source>
</evidence>
<evidence type="ECO:0000256" key="4">
    <source>
        <dbReference type="ARBA" id="ARBA00022833"/>
    </source>
</evidence>
<dbReference type="InterPro" id="IPR001261">
    <property type="entry name" value="ArgE/DapE_CS"/>
</dbReference>
<name>A0A8S0W7M2_9FIRM</name>
<evidence type="ECO:0000313" key="7">
    <source>
        <dbReference type="EMBL" id="CEJ08914.1"/>
    </source>
</evidence>
<evidence type="ECO:0000313" key="8">
    <source>
        <dbReference type="Proteomes" id="UP001071230"/>
    </source>
</evidence>
<dbReference type="EMBL" id="CDGJ01000104">
    <property type="protein sequence ID" value="CEJ08914.1"/>
    <property type="molecule type" value="Genomic_DNA"/>
</dbReference>
<dbReference type="KEGG" id="aacx:DEACI_1582"/>
<dbReference type="SUPFAM" id="SSF55031">
    <property type="entry name" value="Bacterial exopeptidase dimerisation domain"/>
    <property type="match status" value="1"/>
</dbReference>
<dbReference type="NCBIfam" id="NF009555">
    <property type="entry name" value="PRK13004.1"/>
    <property type="match status" value="1"/>
</dbReference>
<dbReference type="EC" id="3.-.-.-" evidence="6"/>
<dbReference type="PROSITE" id="PS00758">
    <property type="entry name" value="ARGE_DAPE_CPG2_1"/>
    <property type="match status" value="1"/>
</dbReference>
<dbReference type="GO" id="GO:0016787">
    <property type="term" value="F:hydrolase activity"/>
    <property type="evidence" value="ECO:0007669"/>
    <property type="project" value="UniProtKB-KW"/>
</dbReference>
<dbReference type="InterPro" id="IPR011650">
    <property type="entry name" value="Peptidase_M20_dimer"/>
</dbReference>
<dbReference type="InterPro" id="IPR050072">
    <property type="entry name" value="Peptidase_M20A"/>
</dbReference>
<dbReference type="Gene3D" id="3.40.630.10">
    <property type="entry name" value="Zn peptidases"/>
    <property type="match status" value="2"/>
</dbReference>
<dbReference type="Proteomes" id="UP000836597">
    <property type="component" value="Chromosome"/>
</dbReference>
<reference evidence="6" key="2">
    <citation type="submission" date="2020-01" db="EMBL/GenBank/DDBJ databases">
        <authorList>
            <person name="Hornung B."/>
        </authorList>
    </citation>
    <scope>NUCLEOTIDE SEQUENCE</scope>
    <source>
        <strain evidence="6">PacBioINE</strain>
    </source>
</reference>
<keyword evidence="3 6" id="KW-0378">Hydrolase</keyword>
<accession>A0A8S0W7M2</accession>
<evidence type="ECO:0000259" key="5">
    <source>
        <dbReference type="Pfam" id="PF07687"/>
    </source>
</evidence>
<dbReference type="GO" id="GO:0046872">
    <property type="term" value="F:metal ion binding"/>
    <property type="evidence" value="ECO:0007669"/>
    <property type="project" value="UniProtKB-KW"/>
</dbReference>
<comment type="cofactor">
    <cofactor evidence="1">
        <name>Zn(2+)</name>
        <dbReference type="ChEBI" id="CHEBI:29105"/>
    </cofactor>
</comment>
<proteinExistence type="predicted"/>
<keyword evidence="2" id="KW-0479">Metal-binding</keyword>
<organism evidence="6">
    <name type="scientific">Acididesulfobacillus acetoxydans</name>
    <dbReference type="NCBI Taxonomy" id="1561005"/>
    <lineage>
        <taxon>Bacteria</taxon>
        <taxon>Bacillati</taxon>
        <taxon>Bacillota</taxon>
        <taxon>Clostridia</taxon>
        <taxon>Eubacteriales</taxon>
        <taxon>Peptococcaceae</taxon>
        <taxon>Acididesulfobacillus</taxon>
    </lineage>
</organism>
<dbReference type="PANTHER" id="PTHR43808">
    <property type="entry name" value="ACETYLORNITHINE DEACETYLASE"/>
    <property type="match status" value="1"/>
</dbReference>
<dbReference type="SUPFAM" id="SSF53187">
    <property type="entry name" value="Zn-dependent exopeptidases"/>
    <property type="match status" value="1"/>
</dbReference>
<evidence type="ECO:0000256" key="3">
    <source>
        <dbReference type="ARBA" id="ARBA00022801"/>
    </source>
</evidence>